<evidence type="ECO:0000256" key="3">
    <source>
        <dbReference type="ARBA" id="ARBA00022801"/>
    </source>
</evidence>
<dbReference type="EMBL" id="CP065031">
    <property type="protein sequence ID" value="QPK23209.1"/>
    <property type="molecule type" value="Genomic_DNA"/>
</dbReference>
<dbReference type="Proteomes" id="UP000269351">
    <property type="component" value="Chromosome"/>
</dbReference>
<dbReference type="CDD" id="cd08071">
    <property type="entry name" value="MPN_DUF2466"/>
    <property type="match status" value="1"/>
</dbReference>
<dbReference type="NCBIfam" id="TIGR00608">
    <property type="entry name" value="radc"/>
    <property type="match status" value="1"/>
</dbReference>
<evidence type="ECO:0000256" key="1">
    <source>
        <dbReference type="ARBA" id="ARBA00022670"/>
    </source>
</evidence>
<name>A0A3S1AGY4_9GAMM</name>
<keyword evidence="10" id="KW-1185">Reference proteome</keyword>
<dbReference type="InterPro" id="IPR020891">
    <property type="entry name" value="UPF0758_CS"/>
</dbReference>
<dbReference type="Pfam" id="PF04002">
    <property type="entry name" value="RadC"/>
    <property type="match status" value="1"/>
</dbReference>
<dbReference type="EMBL" id="JACGET010000030">
    <property type="protein sequence ID" value="MBN3108482.1"/>
    <property type="molecule type" value="Genomic_DNA"/>
</dbReference>
<dbReference type="GO" id="GO:0008237">
    <property type="term" value="F:metallopeptidase activity"/>
    <property type="evidence" value="ECO:0007669"/>
    <property type="project" value="UniProtKB-KW"/>
</dbReference>
<dbReference type="InterPro" id="IPR037518">
    <property type="entry name" value="MPN"/>
</dbReference>
<dbReference type="AlphaFoldDB" id="A0A3S1AGY4"/>
<accession>A0A3S1AGY4</accession>
<dbReference type="SUPFAM" id="SSF102712">
    <property type="entry name" value="JAB1/MPN domain"/>
    <property type="match status" value="1"/>
</dbReference>
<dbReference type="PANTHER" id="PTHR30471:SF3">
    <property type="entry name" value="UPF0758 PROTEIN YEES-RELATED"/>
    <property type="match status" value="1"/>
</dbReference>
<evidence type="ECO:0000256" key="2">
    <source>
        <dbReference type="ARBA" id="ARBA00022723"/>
    </source>
</evidence>
<keyword evidence="4" id="KW-0862">Zinc</keyword>
<keyword evidence="3" id="KW-0378">Hydrolase</keyword>
<feature type="domain" description="MPN" evidence="6">
    <location>
        <begin position="36"/>
        <end position="158"/>
    </location>
</feature>
<reference evidence="7 10" key="1">
    <citation type="submission" date="2020-07" db="EMBL/GenBank/DDBJ databases">
        <title>A pangenomic view of the genus Pectobacterium provides insights into genome organization, phylogeny, and virulence.</title>
        <authorList>
            <person name="Jonkheer E."/>
            <person name="Brankovics B."/>
            <person name="Houwers I."/>
            <person name="Van Der Wolf J."/>
            <person name="Bonants P."/>
            <person name="Vreeburg R."/>
            <person name="Bollema R."/>
            <person name="De Haan J."/>
            <person name="Berke L."/>
            <person name="De Ridder D."/>
            <person name="Smit S."/>
            <person name="Van Der Lee T.A.J."/>
        </authorList>
    </citation>
    <scope>NUCLEOTIDE SEQUENCE [LARGE SCALE GENOMIC DNA]</scope>
    <source>
        <strain evidence="7 10">NAK:384</strain>
    </source>
</reference>
<keyword evidence="1" id="KW-0645">Protease</keyword>
<evidence type="ECO:0000259" key="6">
    <source>
        <dbReference type="PROSITE" id="PS50249"/>
    </source>
</evidence>
<evidence type="ECO:0000313" key="9">
    <source>
        <dbReference type="Proteomes" id="UP000269351"/>
    </source>
</evidence>
<dbReference type="InterPro" id="IPR001405">
    <property type="entry name" value="UPF0758"/>
</dbReference>
<sequence>MRELTSPNTTLYTDRESRVINIALALLERRVRKLEAMTSPEVVKAYLRLKLEHIEREVFVAMFLNNQNRLISCEFLFAGTINSVEVHPGEVARQAIRLNAAAVIFAHNHPSGNAEPSNADRKITEKLVDALSLIEIRVLDHVVVGHGEMVSFAERGWL</sequence>
<keyword evidence="2" id="KW-0479">Metal-binding</keyword>
<evidence type="ECO:0000256" key="4">
    <source>
        <dbReference type="ARBA" id="ARBA00022833"/>
    </source>
</evidence>
<dbReference type="PROSITE" id="PS50249">
    <property type="entry name" value="MPN"/>
    <property type="match status" value="1"/>
</dbReference>
<dbReference type="Proteomes" id="UP000762586">
    <property type="component" value="Unassembled WGS sequence"/>
</dbReference>
<dbReference type="RefSeq" id="WP_103972510.1">
    <property type="nucleotide sequence ID" value="NZ_BSWF01000004.1"/>
</dbReference>
<dbReference type="Gene3D" id="3.40.140.10">
    <property type="entry name" value="Cytidine Deaminase, domain 2"/>
    <property type="match status" value="1"/>
</dbReference>
<proteinExistence type="predicted"/>
<keyword evidence="5" id="KW-0482">Metalloprotease</keyword>
<dbReference type="InterPro" id="IPR025657">
    <property type="entry name" value="RadC_JAB"/>
</dbReference>
<dbReference type="GO" id="GO:0006508">
    <property type="term" value="P:proteolysis"/>
    <property type="evidence" value="ECO:0007669"/>
    <property type="project" value="UniProtKB-KW"/>
</dbReference>
<protein>
    <submittedName>
        <fullName evidence="8">DNA repair protein RadC</fullName>
    </submittedName>
</protein>
<evidence type="ECO:0000313" key="8">
    <source>
        <dbReference type="EMBL" id="QPK23209.1"/>
    </source>
</evidence>
<reference evidence="8 9" key="2">
    <citation type="submission" date="2020-11" db="EMBL/GenBank/DDBJ databases">
        <title>Complete genome sequence of Pectobacterium brasiliense strain F126.</title>
        <authorList>
            <person name="Miroshnikov K."/>
            <person name="Vo T.N.H."/>
            <person name="Khodykina M.V."/>
            <person name="Kabanova A.P."/>
            <person name="Shneider M."/>
            <person name="Korzhenkov A."/>
            <person name="Toschakov S.V."/>
            <person name="Miroshnikov K.A."/>
            <person name="Ignatov A.N."/>
            <person name="Mikhailova Y.V."/>
            <person name="Shelenkov A."/>
            <person name="Yanushevich Y.G."/>
            <person name="Evseev P.V."/>
        </authorList>
    </citation>
    <scope>NUCLEOTIDE SEQUENCE [LARGE SCALE GENOMIC DNA]</scope>
    <source>
        <strain evidence="8 9">F126</strain>
    </source>
</reference>
<organism evidence="8 9">
    <name type="scientific">Pectobacterium brasiliense</name>
    <dbReference type="NCBI Taxonomy" id="180957"/>
    <lineage>
        <taxon>Bacteria</taxon>
        <taxon>Pseudomonadati</taxon>
        <taxon>Pseudomonadota</taxon>
        <taxon>Gammaproteobacteria</taxon>
        <taxon>Enterobacterales</taxon>
        <taxon>Pectobacteriaceae</taxon>
        <taxon>Pectobacterium</taxon>
    </lineage>
</organism>
<dbReference type="PANTHER" id="PTHR30471">
    <property type="entry name" value="DNA REPAIR PROTEIN RADC"/>
    <property type="match status" value="1"/>
</dbReference>
<dbReference type="GO" id="GO:0046872">
    <property type="term" value="F:metal ion binding"/>
    <property type="evidence" value="ECO:0007669"/>
    <property type="project" value="UniProtKB-KW"/>
</dbReference>
<dbReference type="PROSITE" id="PS01302">
    <property type="entry name" value="UPF0758"/>
    <property type="match status" value="1"/>
</dbReference>
<gene>
    <name evidence="8" type="primary">radC</name>
    <name evidence="8" type="ORF">F126LOC_016405</name>
    <name evidence="7" type="ORF">H4F48_20690</name>
</gene>
<evidence type="ECO:0000256" key="5">
    <source>
        <dbReference type="ARBA" id="ARBA00023049"/>
    </source>
</evidence>
<evidence type="ECO:0000313" key="7">
    <source>
        <dbReference type="EMBL" id="MBN3108482.1"/>
    </source>
</evidence>
<evidence type="ECO:0000313" key="10">
    <source>
        <dbReference type="Proteomes" id="UP000762586"/>
    </source>
</evidence>